<feature type="domain" description="Peptidase M56" evidence="3">
    <location>
        <begin position="162"/>
        <end position="254"/>
    </location>
</feature>
<name>A0ABY4BLK1_9FLAO</name>
<evidence type="ECO:0000313" key="5">
    <source>
        <dbReference type="Proteomes" id="UP000831460"/>
    </source>
</evidence>
<evidence type="ECO:0000313" key="4">
    <source>
        <dbReference type="EMBL" id="UOE39759.1"/>
    </source>
</evidence>
<proteinExistence type="predicted"/>
<protein>
    <recommendedName>
        <fullName evidence="3">Peptidase M56 domain-containing protein</fullName>
    </recommendedName>
</protein>
<dbReference type="PANTHER" id="PTHR34978:SF3">
    <property type="entry name" value="SLR0241 PROTEIN"/>
    <property type="match status" value="1"/>
</dbReference>
<feature type="transmembrane region" description="Helical" evidence="2">
    <location>
        <begin position="87"/>
        <end position="108"/>
    </location>
</feature>
<keyword evidence="2" id="KW-0472">Membrane</keyword>
<feature type="transmembrane region" description="Helical" evidence="2">
    <location>
        <begin position="6"/>
        <end position="25"/>
    </location>
</feature>
<dbReference type="PANTHER" id="PTHR34978">
    <property type="entry name" value="POSSIBLE SENSOR-TRANSDUCER PROTEIN BLAR"/>
    <property type="match status" value="1"/>
</dbReference>
<gene>
    <name evidence="4" type="ORF">MTP09_07440</name>
</gene>
<dbReference type="EMBL" id="CP094532">
    <property type="protein sequence ID" value="UOE39759.1"/>
    <property type="molecule type" value="Genomic_DNA"/>
</dbReference>
<dbReference type="InterPro" id="IPR052173">
    <property type="entry name" value="Beta-lactam_resp_regulator"/>
</dbReference>
<accession>A0ABY4BLK1</accession>
<dbReference type="Proteomes" id="UP000831460">
    <property type="component" value="Chromosome"/>
</dbReference>
<evidence type="ECO:0000256" key="1">
    <source>
        <dbReference type="SAM" id="Coils"/>
    </source>
</evidence>
<keyword evidence="2" id="KW-1133">Transmembrane helix</keyword>
<reference evidence="4 5" key="1">
    <citation type="submission" date="2022-03" db="EMBL/GenBank/DDBJ databases">
        <title>Chryseobacterium sp. isolated from particulate matters in swine house.</title>
        <authorList>
            <person name="Won M."/>
            <person name="Kim S.-J."/>
            <person name="Kwon S.-W."/>
        </authorList>
    </citation>
    <scope>NUCLEOTIDE SEQUENCE [LARGE SCALE GENOMIC DNA]</scope>
    <source>
        <strain evidence="4 5">SC2-2</strain>
    </source>
</reference>
<dbReference type="RefSeq" id="WP_243547535.1">
    <property type="nucleotide sequence ID" value="NZ_CP094532.1"/>
</dbReference>
<keyword evidence="1" id="KW-0175">Coiled coil</keyword>
<dbReference type="Pfam" id="PF05569">
    <property type="entry name" value="Peptidase_M56"/>
    <property type="match status" value="1"/>
</dbReference>
<feature type="transmembrane region" description="Helical" evidence="2">
    <location>
        <begin position="263"/>
        <end position="282"/>
    </location>
</feature>
<evidence type="ECO:0000259" key="3">
    <source>
        <dbReference type="Pfam" id="PF05569"/>
    </source>
</evidence>
<keyword evidence="2" id="KW-0812">Transmembrane</keyword>
<feature type="coiled-coil region" evidence="1">
    <location>
        <begin position="282"/>
        <end position="309"/>
    </location>
</feature>
<sequence length="622" mass="72699">METIFIYFGKVILCSGVMFLYYRLFLKDRTFHHYNRFYLLSVLVVSILIPLLKVNYFTLEVNSNIYLILNKLQSINSENSQNHDLLYLQHIALAFGLVAVFFLTKLIFGLIKIHRFKKQFPQENFEGIHFYQTNLEEAPFSFFRNLFWKNSIHLHSDLGRQILKHEMVHIEQKHSWDKILVEITTSLFWFNPFFYLVKKEINLVHEYLADKKAIKNSDTKAFAQMLLASHFSGKQLPATSPFLNSNLKKRLKMLKKSKTKYGYARKIFALPLLFAIGFVYLVNAKNREIKETNREIEKLVTELKVDQSNQIFTQDTISPKKFSEPQTINLDSANGKIGYVEEETGLHKDKIELYKENPDVFVDREKIRKEIDAKRKEIEPHREAMRLKETEAKKISEELRKKGEEFRELAKKKDFDNPKLKRLEKQMNELGSKIDGIFKSDEYQKNLKSLESKYSDLDRVYANADKYFFSQKEFEEMLKQTNTKVIHFDDLVNSPQFKEIIRNSEFTAKSAEQMAKLAEQASKDAEKLVNSKAFKQSIEDSKKAAELAAKNASLFGKSNIIILNGTGKSIATDDEIKIFLDGKPITKSEMNRFPSDKIERMEVNKKGFNGNANSEIRIYTRK</sequence>
<feature type="transmembrane region" description="Helical" evidence="2">
    <location>
        <begin position="37"/>
        <end position="57"/>
    </location>
</feature>
<dbReference type="CDD" id="cd07341">
    <property type="entry name" value="M56_BlaR1_MecR1_like"/>
    <property type="match status" value="1"/>
</dbReference>
<evidence type="ECO:0000256" key="2">
    <source>
        <dbReference type="SAM" id="Phobius"/>
    </source>
</evidence>
<organism evidence="4 5">
    <name type="scientific">Chryseobacterium suipulveris</name>
    <dbReference type="NCBI Taxonomy" id="2929800"/>
    <lineage>
        <taxon>Bacteria</taxon>
        <taxon>Pseudomonadati</taxon>
        <taxon>Bacteroidota</taxon>
        <taxon>Flavobacteriia</taxon>
        <taxon>Flavobacteriales</taxon>
        <taxon>Weeksellaceae</taxon>
        <taxon>Chryseobacterium group</taxon>
        <taxon>Chryseobacterium</taxon>
    </lineage>
</organism>
<keyword evidence="5" id="KW-1185">Reference proteome</keyword>
<dbReference type="InterPro" id="IPR008756">
    <property type="entry name" value="Peptidase_M56"/>
</dbReference>